<feature type="region of interest" description="Disordered" evidence="1">
    <location>
        <begin position="147"/>
        <end position="245"/>
    </location>
</feature>
<sequence>MTCAGCYGAREEHARALTQGLCDAQYTTAAQIKTNTNTTRITKGREESLPLPHHSCLPLPLPPLLSFFPPLPPYFLPSPPPLPLLHPFHPFLSSSLLSSHPFHPPLLQPLSPPHHLTPSPPFLFLLSSLSPPFYSLTPLSLPFLLPPTSQPPPPPSSLLSSHPFHSPSHTPICSPSSSSSPLNTHLTHPPPFLSPPPLTHLTPPPPSYSLPSLSPSSSPSPPLTSLSPSSLLPLPPNPSSAITTASKSRSHHKHTLFIVGPTLPPLLVLPLHPSIFNSLLFSLLFPTPSRSFLILSLLLPSIHPSFFAFHYLFLTNSNFSTSNRPFSLFISYPLSLPTPLSPTFYLFNSTPPLSLCPTHSSFFTPYSPSPLSSLTNFPLIPFFIPLSLFLSPFSAPATLYSLSSFLSFSFLQHSIPSFPPLFCLLSYPPSLQAPLILSLLSLYPTLLSLFLTFTLSSLPSRFFYLFPPLLPNLPWSLSPFPSLSPPFLRHTPSSILSSLTPALASLSLPLTLSFLPPLLPYQP</sequence>
<keyword evidence="2" id="KW-0812">Transmembrane</keyword>
<comment type="caution">
    <text evidence="3">The sequence shown here is derived from an EMBL/GenBank/DDBJ whole genome shotgun (WGS) entry which is preliminary data.</text>
</comment>
<keyword evidence="2" id="KW-1133">Transmembrane helix</keyword>
<keyword evidence="2" id="KW-0472">Membrane</keyword>
<keyword evidence="4" id="KW-1185">Reference proteome</keyword>
<feature type="compositionally biased region" description="Pro residues" evidence="1">
    <location>
        <begin position="188"/>
        <end position="208"/>
    </location>
</feature>
<feature type="compositionally biased region" description="Low complexity" evidence="1">
    <location>
        <begin position="157"/>
        <end position="187"/>
    </location>
</feature>
<protein>
    <submittedName>
        <fullName evidence="3">Uncharacterized protein</fullName>
    </submittedName>
</protein>
<dbReference type="EMBL" id="QCYY01001393">
    <property type="protein sequence ID" value="ROT78370.1"/>
    <property type="molecule type" value="Genomic_DNA"/>
</dbReference>
<evidence type="ECO:0000256" key="2">
    <source>
        <dbReference type="SAM" id="Phobius"/>
    </source>
</evidence>
<feature type="transmembrane region" description="Helical" evidence="2">
    <location>
        <begin position="292"/>
        <end position="314"/>
    </location>
</feature>
<proteinExistence type="predicted"/>
<reference evidence="3 4" key="2">
    <citation type="submission" date="2019-01" db="EMBL/GenBank/DDBJ databases">
        <title>The decoding of complex shrimp genome reveals the adaptation for benthos swimmer, frequently molting mechanism and breeding impact on genome.</title>
        <authorList>
            <person name="Sun Y."/>
            <person name="Gao Y."/>
            <person name="Yu Y."/>
        </authorList>
    </citation>
    <scope>NUCLEOTIDE SEQUENCE [LARGE SCALE GENOMIC DNA]</scope>
    <source>
        <tissue evidence="3">Muscle</tissue>
    </source>
</reference>
<reference evidence="3 4" key="1">
    <citation type="submission" date="2018-04" db="EMBL/GenBank/DDBJ databases">
        <authorList>
            <person name="Zhang X."/>
            <person name="Yuan J."/>
            <person name="Li F."/>
            <person name="Xiang J."/>
        </authorList>
    </citation>
    <scope>NUCLEOTIDE SEQUENCE [LARGE SCALE GENOMIC DNA]</scope>
    <source>
        <tissue evidence="3">Muscle</tissue>
    </source>
</reference>
<gene>
    <name evidence="3" type="ORF">C7M84_002909</name>
</gene>
<accession>A0A423TPH7</accession>
<organism evidence="3 4">
    <name type="scientific">Penaeus vannamei</name>
    <name type="common">Whiteleg shrimp</name>
    <name type="synonym">Litopenaeus vannamei</name>
    <dbReference type="NCBI Taxonomy" id="6689"/>
    <lineage>
        <taxon>Eukaryota</taxon>
        <taxon>Metazoa</taxon>
        <taxon>Ecdysozoa</taxon>
        <taxon>Arthropoda</taxon>
        <taxon>Crustacea</taxon>
        <taxon>Multicrustacea</taxon>
        <taxon>Malacostraca</taxon>
        <taxon>Eumalacostraca</taxon>
        <taxon>Eucarida</taxon>
        <taxon>Decapoda</taxon>
        <taxon>Dendrobranchiata</taxon>
        <taxon>Penaeoidea</taxon>
        <taxon>Penaeidae</taxon>
        <taxon>Penaeus</taxon>
    </lineage>
</organism>
<feature type="compositionally biased region" description="Low complexity" evidence="1">
    <location>
        <begin position="209"/>
        <end position="232"/>
    </location>
</feature>
<feature type="transmembrane region" description="Helical" evidence="2">
    <location>
        <begin position="371"/>
        <end position="390"/>
    </location>
</feature>
<evidence type="ECO:0000313" key="4">
    <source>
        <dbReference type="Proteomes" id="UP000283509"/>
    </source>
</evidence>
<feature type="transmembrane region" description="Helical" evidence="2">
    <location>
        <begin position="435"/>
        <end position="455"/>
    </location>
</feature>
<dbReference type="AlphaFoldDB" id="A0A423TPH7"/>
<feature type="compositionally biased region" description="Pro residues" evidence="1">
    <location>
        <begin position="147"/>
        <end position="156"/>
    </location>
</feature>
<evidence type="ECO:0000256" key="1">
    <source>
        <dbReference type="SAM" id="MobiDB-lite"/>
    </source>
</evidence>
<evidence type="ECO:0000313" key="3">
    <source>
        <dbReference type="EMBL" id="ROT78370.1"/>
    </source>
</evidence>
<name>A0A423TPH7_PENVA</name>
<dbReference type="PRINTS" id="PR01217">
    <property type="entry name" value="PRICHEXTENSN"/>
</dbReference>
<feature type="transmembrane region" description="Helical" evidence="2">
    <location>
        <begin position="397"/>
        <end position="415"/>
    </location>
</feature>
<feature type="transmembrane region" description="Helical" evidence="2">
    <location>
        <begin position="326"/>
        <end position="347"/>
    </location>
</feature>
<feature type="transmembrane region" description="Helical" evidence="2">
    <location>
        <begin position="255"/>
        <end position="272"/>
    </location>
</feature>
<dbReference type="Proteomes" id="UP000283509">
    <property type="component" value="Unassembled WGS sequence"/>
</dbReference>